<comment type="caution">
    <text evidence="2">The sequence shown here is derived from an EMBL/GenBank/DDBJ whole genome shotgun (WGS) entry which is preliminary data.</text>
</comment>
<gene>
    <name evidence="2" type="ORF">BCR34DRAFT_582687</name>
</gene>
<evidence type="ECO:0000313" key="2">
    <source>
        <dbReference type="EMBL" id="ORY18746.1"/>
    </source>
</evidence>
<feature type="compositionally biased region" description="Polar residues" evidence="1">
    <location>
        <begin position="114"/>
        <end position="141"/>
    </location>
</feature>
<evidence type="ECO:0000313" key="3">
    <source>
        <dbReference type="Proteomes" id="UP000193144"/>
    </source>
</evidence>
<dbReference type="AlphaFoldDB" id="A0A1Y2A8A4"/>
<feature type="compositionally biased region" description="Basic and acidic residues" evidence="1">
    <location>
        <begin position="153"/>
        <end position="164"/>
    </location>
</feature>
<feature type="region of interest" description="Disordered" evidence="1">
    <location>
        <begin position="1"/>
        <end position="205"/>
    </location>
</feature>
<evidence type="ECO:0000256" key="1">
    <source>
        <dbReference type="SAM" id="MobiDB-lite"/>
    </source>
</evidence>
<feature type="compositionally biased region" description="Basic and acidic residues" evidence="1">
    <location>
        <begin position="8"/>
        <end position="19"/>
    </location>
</feature>
<reference evidence="2 3" key="1">
    <citation type="submission" date="2016-07" db="EMBL/GenBank/DDBJ databases">
        <title>Pervasive Adenine N6-methylation of Active Genes in Fungi.</title>
        <authorList>
            <consortium name="DOE Joint Genome Institute"/>
            <person name="Mondo S.J."/>
            <person name="Dannebaum R.O."/>
            <person name="Kuo R.C."/>
            <person name="Labutti K."/>
            <person name="Haridas S."/>
            <person name="Kuo A."/>
            <person name="Salamov A."/>
            <person name="Ahrendt S.R."/>
            <person name="Lipzen A."/>
            <person name="Sullivan W."/>
            <person name="Andreopoulos W.B."/>
            <person name="Clum A."/>
            <person name="Lindquist E."/>
            <person name="Daum C."/>
            <person name="Ramamoorthy G.K."/>
            <person name="Gryganskyi A."/>
            <person name="Culley D."/>
            <person name="Magnuson J.K."/>
            <person name="James T.Y."/>
            <person name="O'Malley M.A."/>
            <person name="Stajich J.E."/>
            <person name="Spatafora J.W."/>
            <person name="Visel A."/>
            <person name="Grigoriev I.V."/>
        </authorList>
    </citation>
    <scope>NUCLEOTIDE SEQUENCE [LARGE SCALE GENOMIC DNA]</scope>
    <source>
        <strain evidence="2 3">CBS 115471</strain>
    </source>
</reference>
<feature type="compositionally biased region" description="Polar residues" evidence="1">
    <location>
        <begin position="56"/>
        <end position="95"/>
    </location>
</feature>
<proteinExistence type="predicted"/>
<dbReference type="EMBL" id="MCFA01000005">
    <property type="protein sequence ID" value="ORY18746.1"/>
    <property type="molecule type" value="Genomic_DNA"/>
</dbReference>
<protein>
    <submittedName>
        <fullName evidence="2">Uncharacterized protein</fullName>
    </submittedName>
</protein>
<dbReference type="Proteomes" id="UP000193144">
    <property type="component" value="Unassembled WGS sequence"/>
</dbReference>
<sequence>MPPIPPPTDDKENQPRDGFARPVMVNYSTPGQPRDGGAPVPPPMETGEEGRKKGTALSTTAFHPQRQDTFISNPQYQPPFSTSRTASTTIPTQTKLNKRFPSGNHTASAKEQKNQPVIQRTRILQPSKTSNQLNSLTSPSTPYHRPITGSSGNKKDKVQRRQRDFSINARYRSANSRKHAHTETDTHSGSFDTAHLGPARPVRGF</sequence>
<keyword evidence="3" id="KW-1185">Reference proteome</keyword>
<name>A0A1Y2A8A4_9PLEO</name>
<organism evidence="2 3">
    <name type="scientific">Clohesyomyces aquaticus</name>
    <dbReference type="NCBI Taxonomy" id="1231657"/>
    <lineage>
        <taxon>Eukaryota</taxon>
        <taxon>Fungi</taxon>
        <taxon>Dikarya</taxon>
        <taxon>Ascomycota</taxon>
        <taxon>Pezizomycotina</taxon>
        <taxon>Dothideomycetes</taxon>
        <taxon>Pleosporomycetidae</taxon>
        <taxon>Pleosporales</taxon>
        <taxon>Lindgomycetaceae</taxon>
        <taxon>Clohesyomyces</taxon>
    </lineage>
</organism>
<accession>A0A1Y2A8A4</accession>